<name>A0A0S4L3U3_9BACT</name>
<dbReference type="OrthoDB" id="9794070at2"/>
<evidence type="ECO:0000313" key="3">
    <source>
        <dbReference type="Proteomes" id="UP000199032"/>
    </source>
</evidence>
<dbReference type="InterPro" id="IPR009875">
    <property type="entry name" value="PilZ_domain"/>
</dbReference>
<sequence>MVVRKFPRFPVSAPSTLVQRDKLRYNAVVKDLSLKGCRLESTLRPFTGMQVELFIQMEADATPIHISKGTVRWSGSQGIGVEFVTIDASDQGRLKQMVEQLSFTAGQALIVPKGELPKK</sequence>
<dbReference type="AlphaFoldDB" id="A0A0S4L3U3"/>
<dbReference type="Proteomes" id="UP000199032">
    <property type="component" value="Unassembled WGS sequence"/>
</dbReference>
<evidence type="ECO:0000259" key="1">
    <source>
        <dbReference type="Pfam" id="PF07238"/>
    </source>
</evidence>
<gene>
    <name evidence="2" type="ORF">COMA1_10314</name>
</gene>
<keyword evidence="3" id="KW-1185">Reference proteome</keyword>
<dbReference type="GO" id="GO:0035438">
    <property type="term" value="F:cyclic-di-GMP binding"/>
    <property type="evidence" value="ECO:0007669"/>
    <property type="project" value="InterPro"/>
</dbReference>
<dbReference type="EMBL" id="CZQA01000001">
    <property type="protein sequence ID" value="CUS31887.1"/>
    <property type="molecule type" value="Genomic_DNA"/>
</dbReference>
<dbReference type="Pfam" id="PF07238">
    <property type="entry name" value="PilZ"/>
    <property type="match status" value="1"/>
</dbReference>
<dbReference type="STRING" id="1742972.COMA1_10314"/>
<proteinExistence type="predicted"/>
<organism evidence="2 3">
    <name type="scientific">Candidatus Nitrospira nitrosa</name>
    <dbReference type="NCBI Taxonomy" id="1742972"/>
    <lineage>
        <taxon>Bacteria</taxon>
        <taxon>Pseudomonadati</taxon>
        <taxon>Nitrospirota</taxon>
        <taxon>Nitrospiria</taxon>
        <taxon>Nitrospirales</taxon>
        <taxon>Nitrospiraceae</taxon>
        <taxon>Nitrospira</taxon>
    </lineage>
</organism>
<dbReference type="Gene3D" id="2.40.10.220">
    <property type="entry name" value="predicted glycosyltransferase like domains"/>
    <property type="match status" value="1"/>
</dbReference>
<feature type="domain" description="PilZ" evidence="1">
    <location>
        <begin position="4"/>
        <end position="100"/>
    </location>
</feature>
<accession>A0A0S4L3U3</accession>
<evidence type="ECO:0000313" key="2">
    <source>
        <dbReference type="EMBL" id="CUS31887.1"/>
    </source>
</evidence>
<dbReference type="SUPFAM" id="SSF141371">
    <property type="entry name" value="PilZ domain-like"/>
    <property type="match status" value="1"/>
</dbReference>
<protein>
    <recommendedName>
        <fullName evidence="1">PilZ domain-containing protein</fullName>
    </recommendedName>
</protein>
<dbReference type="RefSeq" id="WP_090742773.1">
    <property type="nucleotide sequence ID" value="NZ_CZQA01000001.1"/>
</dbReference>
<reference evidence="2 3" key="1">
    <citation type="submission" date="2015-10" db="EMBL/GenBank/DDBJ databases">
        <authorList>
            <person name="Gilbert D.G."/>
        </authorList>
    </citation>
    <scope>NUCLEOTIDE SEQUENCE [LARGE SCALE GENOMIC DNA]</scope>
    <source>
        <strain evidence="2">COMA1</strain>
    </source>
</reference>